<feature type="non-terminal residue" evidence="2">
    <location>
        <position position="52"/>
    </location>
</feature>
<dbReference type="Proteomes" id="UP001634394">
    <property type="component" value="Unassembled WGS sequence"/>
</dbReference>
<keyword evidence="3" id="KW-1185">Reference proteome</keyword>
<reference evidence="2 3" key="1">
    <citation type="submission" date="2024-11" db="EMBL/GenBank/DDBJ databases">
        <title>Chromosome-level genome assembly of the freshwater bivalve Anodonta woodiana.</title>
        <authorList>
            <person name="Chen X."/>
        </authorList>
    </citation>
    <scope>NUCLEOTIDE SEQUENCE [LARGE SCALE GENOMIC DNA]</scope>
    <source>
        <strain evidence="2">MN2024</strain>
        <tissue evidence="2">Gills</tissue>
    </source>
</reference>
<evidence type="ECO:0000313" key="2">
    <source>
        <dbReference type="EMBL" id="KAL3877051.1"/>
    </source>
</evidence>
<proteinExistence type="predicted"/>
<accession>A0ABD3WUA6</accession>
<organism evidence="2 3">
    <name type="scientific">Sinanodonta woodiana</name>
    <name type="common">Chinese pond mussel</name>
    <name type="synonym">Anodonta woodiana</name>
    <dbReference type="NCBI Taxonomy" id="1069815"/>
    <lineage>
        <taxon>Eukaryota</taxon>
        <taxon>Metazoa</taxon>
        <taxon>Spiralia</taxon>
        <taxon>Lophotrochozoa</taxon>
        <taxon>Mollusca</taxon>
        <taxon>Bivalvia</taxon>
        <taxon>Autobranchia</taxon>
        <taxon>Heteroconchia</taxon>
        <taxon>Palaeoheterodonta</taxon>
        <taxon>Unionida</taxon>
        <taxon>Unionoidea</taxon>
        <taxon>Unionidae</taxon>
        <taxon>Unioninae</taxon>
        <taxon>Sinanodonta</taxon>
    </lineage>
</organism>
<dbReference type="InterPro" id="IPR009030">
    <property type="entry name" value="Growth_fac_rcpt_cys_sf"/>
</dbReference>
<evidence type="ECO:0000313" key="3">
    <source>
        <dbReference type="Proteomes" id="UP001634394"/>
    </source>
</evidence>
<dbReference type="Pfam" id="PF07699">
    <property type="entry name" value="Ephrin_rec_like"/>
    <property type="match status" value="1"/>
</dbReference>
<gene>
    <name evidence="2" type="ORF">ACJMK2_034806</name>
</gene>
<dbReference type="InterPro" id="IPR011641">
    <property type="entry name" value="Tyr-kin_ephrin_A/B_rcpt-like"/>
</dbReference>
<feature type="domain" description="Tyrosine-protein kinase ephrin type A/B receptor-like" evidence="1">
    <location>
        <begin position="7"/>
        <end position="51"/>
    </location>
</feature>
<sequence>ICNSGFFRNTSGICQSCPIGTYQPNNEQTSCISCPSGTTTNQVASISQTQCA</sequence>
<protein>
    <recommendedName>
        <fullName evidence="1">Tyrosine-protein kinase ephrin type A/B receptor-like domain-containing protein</fullName>
    </recommendedName>
</protein>
<dbReference type="EMBL" id="JBJQND010000005">
    <property type="protein sequence ID" value="KAL3877051.1"/>
    <property type="molecule type" value="Genomic_DNA"/>
</dbReference>
<name>A0ABD3WUA6_SINWO</name>
<evidence type="ECO:0000259" key="1">
    <source>
        <dbReference type="Pfam" id="PF07699"/>
    </source>
</evidence>
<comment type="caution">
    <text evidence="2">The sequence shown here is derived from an EMBL/GenBank/DDBJ whole genome shotgun (WGS) entry which is preliminary data.</text>
</comment>
<dbReference type="SUPFAM" id="SSF57184">
    <property type="entry name" value="Growth factor receptor domain"/>
    <property type="match status" value="1"/>
</dbReference>
<feature type="non-terminal residue" evidence="2">
    <location>
        <position position="1"/>
    </location>
</feature>
<dbReference type="Gene3D" id="2.10.50.10">
    <property type="entry name" value="Tumor Necrosis Factor Receptor, subunit A, domain 2"/>
    <property type="match status" value="1"/>
</dbReference>
<dbReference type="SMART" id="SM01411">
    <property type="entry name" value="Ephrin_rec_like"/>
    <property type="match status" value="1"/>
</dbReference>
<dbReference type="AlphaFoldDB" id="A0ABD3WUA6"/>